<evidence type="ECO:0000256" key="3">
    <source>
        <dbReference type="ARBA" id="ARBA00022801"/>
    </source>
</evidence>
<protein>
    <submittedName>
        <fullName evidence="6">Restriction endonuclease</fullName>
    </submittedName>
</protein>
<dbReference type="InterPro" id="IPR037057">
    <property type="entry name" value="DNA_rep_MutH/T2_RE_sf"/>
</dbReference>
<proteinExistence type="predicted"/>
<keyword evidence="1" id="KW-0540">Nuclease</keyword>
<accession>A0A372JRF7</accession>
<dbReference type="OrthoDB" id="9179812at2"/>
<feature type="domain" description="Type II restriction enzyme NaeI" evidence="5">
    <location>
        <begin position="49"/>
        <end position="327"/>
    </location>
</feature>
<dbReference type="InterPro" id="IPR011335">
    <property type="entry name" value="Restrct_endonuc-II-like"/>
</dbReference>
<dbReference type="GO" id="GO:0009036">
    <property type="term" value="F:type II site-specific deoxyribonuclease activity"/>
    <property type="evidence" value="ECO:0007669"/>
    <property type="project" value="InterPro"/>
</dbReference>
<dbReference type="GO" id="GO:0003677">
    <property type="term" value="F:DNA binding"/>
    <property type="evidence" value="ECO:0007669"/>
    <property type="project" value="InterPro"/>
</dbReference>
<feature type="region of interest" description="Disordered" evidence="4">
    <location>
        <begin position="1"/>
        <end position="32"/>
    </location>
</feature>
<dbReference type="Pfam" id="PF09126">
    <property type="entry name" value="NaeI"/>
    <property type="match status" value="1"/>
</dbReference>
<keyword evidence="3" id="KW-0378">Hydrolase</keyword>
<evidence type="ECO:0000256" key="2">
    <source>
        <dbReference type="ARBA" id="ARBA00022759"/>
    </source>
</evidence>
<sequence>MTEPLGLFGLPGPRTSDQEPTRPTSSSDPHDPALEEVCAWFLDQPRFRERLGAVLRQAIDEVLDGQRTGRFDIYGENVAKTERTYLGTKVEIICQSEFRLERGFRMDYVVAGHEVDAKFSMSSKFGQAIPKEAVGEICLLMHADDRKGVFNVALIRAAPDLLNKGVNQDGKRTLNSEGRARVRWLVKDGPLPENQLLRLPADLRRIIFAATKDHRAGAGGQERINRLFRLVQGVIIRPETIRTVANQKDPYKRPRDARLPRHLGREGILILGHQGDHPRIAEELGLPVPDKGEFVSVRVVPTMDIGSRPSTTIDGVHYTPAALGDPMTAAPEIY</sequence>
<dbReference type="Proteomes" id="UP000261811">
    <property type="component" value="Unassembled WGS sequence"/>
</dbReference>
<organism evidence="6 7">
    <name type="scientific">Actinomadura logoneensis</name>
    <dbReference type="NCBI Taxonomy" id="2293572"/>
    <lineage>
        <taxon>Bacteria</taxon>
        <taxon>Bacillati</taxon>
        <taxon>Actinomycetota</taxon>
        <taxon>Actinomycetes</taxon>
        <taxon>Streptosporangiales</taxon>
        <taxon>Thermomonosporaceae</taxon>
        <taxon>Actinomadura</taxon>
    </lineage>
</organism>
<reference evidence="6 7" key="1">
    <citation type="submission" date="2018-08" db="EMBL/GenBank/DDBJ databases">
        <title>Actinomadura jelena sp. nov., a novel Actinomycete isolated from soil in Chad.</title>
        <authorList>
            <person name="Shi L."/>
        </authorList>
    </citation>
    <scope>NUCLEOTIDE SEQUENCE [LARGE SCALE GENOMIC DNA]</scope>
    <source>
        <strain evidence="6 7">NEAU-G17</strain>
    </source>
</reference>
<evidence type="ECO:0000256" key="1">
    <source>
        <dbReference type="ARBA" id="ARBA00022722"/>
    </source>
</evidence>
<dbReference type="InterPro" id="IPR036388">
    <property type="entry name" value="WH-like_DNA-bd_sf"/>
</dbReference>
<keyword evidence="2 6" id="KW-0255">Endonuclease</keyword>
<dbReference type="AlphaFoldDB" id="A0A372JRF7"/>
<dbReference type="CDD" id="cd22338">
    <property type="entry name" value="NaeI-like"/>
    <property type="match status" value="1"/>
</dbReference>
<keyword evidence="7" id="KW-1185">Reference proteome</keyword>
<dbReference type="SUPFAM" id="SSF52980">
    <property type="entry name" value="Restriction endonuclease-like"/>
    <property type="match status" value="1"/>
</dbReference>
<dbReference type="GO" id="GO:0009307">
    <property type="term" value="P:DNA restriction-modification system"/>
    <property type="evidence" value="ECO:0007669"/>
    <property type="project" value="InterPro"/>
</dbReference>
<name>A0A372JRF7_9ACTN</name>
<dbReference type="RefSeq" id="WP_117356675.1">
    <property type="nucleotide sequence ID" value="NZ_QURH01000132.1"/>
</dbReference>
<evidence type="ECO:0000256" key="4">
    <source>
        <dbReference type="SAM" id="MobiDB-lite"/>
    </source>
</evidence>
<dbReference type="EMBL" id="QURH01000132">
    <property type="protein sequence ID" value="RFU42344.1"/>
    <property type="molecule type" value="Genomic_DNA"/>
</dbReference>
<dbReference type="InterPro" id="IPR015210">
    <property type="entry name" value="NaeI"/>
</dbReference>
<evidence type="ECO:0000313" key="7">
    <source>
        <dbReference type="Proteomes" id="UP000261811"/>
    </source>
</evidence>
<evidence type="ECO:0000313" key="6">
    <source>
        <dbReference type="EMBL" id="RFU42344.1"/>
    </source>
</evidence>
<evidence type="ECO:0000259" key="5">
    <source>
        <dbReference type="Pfam" id="PF09126"/>
    </source>
</evidence>
<dbReference type="Gene3D" id="3.40.600.10">
    <property type="entry name" value="DNA mismatch repair MutH/Restriction endonuclease, type II"/>
    <property type="match status" value="1"/>
</dbReference>
<gene>
    <name evidence="6" type="ORF">DZF91_07040</name>
</gene>
<comment type="caution">
    <text evidence="6">The sequence shown here is derived from an EMBL/GenBank/DDBJ whole genome shotgun (WGS) entry which is preliminary data.</text>
</comment>
<dbReference type="Gene3D" id="1.10.10.10">
    <property type="entry name" value="Winged helix-like DNA-binding domain superfamily/Winged helix DNA-binding domain"/>
    <property type="match status" value="1"/>
</dbReference>